<evidence type="ECO:0000256" key="3">
    <source>
        <dbReference type="ARBA" id="ARBA00022448"/>
    </source>
</evidence>
<reference evidence="9 10" key="1">
    <citation type="submission" date="2024-03" db="EMBL/GenBank/DDBJ databases">
        <title>Human intestinal bacterial collection.</title>
        <authorList>
            <person name="Pauvert C."/>
            <person name="Hitch T.C.A."/>
            <person name="Clavel T."/>
        </authorList>
    </citation>
    <scope>NUCLEOTIDE SEQUENCE [LARGE SCALE GENOMIC DNA]</scope>
    <source>
        <strain evidence="9 10">CLA-JM-H11</strain>
    </source>
</reference>
<name>A0ABV1GDK9_9FIRM</name>
<evidence type="ECO:0000256" key="2">
    <source>
        <dbReference type="ARBA" id="ARBA00009773"/>
    </source>
</evidence>
<comment type="caution">
    <text evidence="9">The sequence shown here is derived from an EMBL/GenBank/DDBJ whole genome shotgun (WGS) entry which is preliminary data.</text>
</comment>
<keyword evidence="4" id="KW-1003">Cell membrane</keyword>
<accession>A0ABV1GDK9</accession>
<dbReference type="InterPro" id="IPR002549">
    <property type="entry name" value="AI-2E-like"/>
</dbReference>
<feature type="transmembrane region" description="Helical" evidence="8">
    <location>
        <begin position="205"/>
        <end position="232"/>
    </location>
</feature>
<keyword evidence="7 8" id="KW-0472">Membrane</keyword>
<dbReference type="PANTHER" id="PTHR21716:SF53">
    <property type="entry name" value="PERMEASE PERM-RELATED"/>
    <property type="match status" value="1"/>
</dbReference>
<keyword evidence="3" id="KW-0813">Transport</keyword>
<feature type="transmembrane region" description="Helical" evidence="8">
    <location>
        <begin position="12"/>
        <end position="30"/>
    </location>
</feature>
<comment type="subcellular location">
    <subcellularLocation>
        <location evidence="1">Cell membrane</location>
        <topology evidence="1">Multi-pass membrane protein</topology>
    </subcellularLocation>
</comment>
<feature type="transmembrane region" description="Helical" evidence="8">
    <location>
        <begin position="269"/>
        <end position="291"/>
    </location>
</feature>
<sequence>MSKENKWQVTGRVASNLIVVFAGVAFYMALSNFDALRAQLRAWLGILSPFVWGLVIAYLLDAPVRFFESKLGGRRKLSILISYVLAFLVVGFLLRMVLPQIGNGFISAVTALISSVYMLMGKDRLLRQLRKAVLALLPLPRARSVLEVCSRANRVFGGFIIGKIIDSSIIGVLCFVCMTLLRLPFAVLISVIVGVTNIIPFFGPFIGAVPSILILLIVDPIAALKFAVLVLLQQFDGNILGPKILGDSTGLSALWVLVAIIVSGGLFGFAGMVVGVPVFAVLYALASSFFARRLWEKASTKRAIPCLRPTLPEPFFSGFFVKPR</sequence>
<evidence type="ECO:0000313" key="10">
    <source>
        <dbReference type="Proteomes" id="UP001477672"/>
    </source>
</evidence>
<gene>
    <name evidence="9" type="ORF">WMO24_05580</name>
</gene>
<evidence type="ECO:0000256" key="1">
    <source>
        <dbReference type="ARBA" id="ARBA00004651"/>
    </source>
</evidence>
<dbReference type="EMBL" id="JBBMFA010000074">
    <property type="protein sequence ID" value="MEQ2519904.1"/>
    <property type="molecule type" value="Genomic_DNA"/>
</dbReference>
<feature type="transmembrane region" description="Helical" evidence="8">
    <location>
        <begin position="104"/>
        <end position="121"/>
    </location>
</feature>
<evidence type="ECO:0000256" key="7">
    <source>
        <dbReference type="ARBA" id="ARBA00023136"/>
    </source>
</evidence>
<dbReference type="Proteomes" id="UP001477672">
    <property type="component" value="Unassembled WGS sequence"/>
</dbReference>
<dbReference type="RefSeq" id="WP_349215335.1">
    <property type="nucleotide sequence ID" value="NZ_JBBMFA010000074.1"/>
</dbReference>
<dbReference type="PANTHER" id="PTHR21716">
    <property type="entry name" value="TRANSMEMBRANE PROTEIN"/>
    <property type="match status" value="1"/>
</dbReference>
<organism evidence="9 10">
    <name type="scientific">Ruthenibacterium intestinale</name>
    <dbReference type="NCBI Taxonomy" id="3133163"/>
    <lineage>
        <taxon>Bacteria</taxon>
        <taxon>Bacillati</taxon>
        <taxon>Bacillota</taxon>
        <taxon>Clostridia</taxon>
        <taxon>Eubacteriales</taxon>
        <taxon>Oscillospiraceae</taxon>
        <taxon>Ruthenibacterium</taxon>
    </lineage>
</organism>
<evidence type="ECO:0000256" key="4">
    <source>
        <dbReference type="ARBA" id="ARBA00022475"/>
    </source>
</evidence>
<evidence type="ECO:0000256" key="5">
    <source>
        <dbReference type="ARBA" id="ARBA00022692"/>
    </source>
</evidence>
<evidence type="ECO:0000256" key="6">
    <source>
        <dbReference type="ARBA" id="ARBA00022989"/>
    </source>
</evidence>
<comment type="similarity">
    <text evidence="2">Belongs to the autoinducer-2 exporter (AI-2E) (TC 2.A.86) family.</text>
</comment>
<feature type="transmembrane region" description="Helical" evidence="8">
    <location>
        <begin position="42"/>
        <end position="60"/>
    </location>
</feature>
<evidence type="ECO:0000313" key="9">
    <source>
        <dbReference type="EMBL" id="MEQ2519904.1"/>
    </source>
</evidence>
<keyword evidence="5 8" id="KW-0812">Transmembrane</keyword>
<proteinExistence type="inferred from homology"/>
<feature type="transmembrane region" description="Helical" evidence="8">
    <location>
        <begin position="169"/>
        <end position="199"/>
    </location>
</feature>
<feature type="transmembrane region" description="Helical" evidence="8">
    <location>
        <begin position="80"/>
        <end position="98"/>
    </location>
</feature>
<dbReference type="Pfam" id="PF01594">
    <property type="entry name" value="AI-2E_transport"/>
    <property type="match status" value="1"/>
</dbReference>
<keyword evidence="10" id="KW-1185">Reference proteome</keyword>
<keyword evidence="6 8" id="KW-1133">Transmembrane helix</keyword>
<evidence type="ECO:0000256" key="8">
    <source>
        <dbReference type="SAM" id="Phobius"/>
    </source>
</evidence>
<protein>
    <submittedName>
        <fullName evidence="9">AI-2E family transporter</fullName>
    </submittedName>
</protein>